<dbReference type="EMBL" id="NTJD01000001">
    <property type="protein sequence ID" value="PCD77799.1"/>
    <property type="molecule type" value="Genomic_DNA"/>
</dbReference>
<organism evidence="9 10">
    <name type="scientific">Pseudothioclava arenosa</name>
    <dbReference type="NCBI Taxonomy" id="1795308"/>
    <lineage>
        <taxon>Bacteria</taxon>
        <taxon>Pseudomonadati</taxon>
        <taxon>Pseudomonadota</taxon>
        <taxon>Alphaproteobacteria</taxon>
        <taxon>Rhodobacterales</taxon>
        <taxon>Paracoccaceae</taxon>
        <taxon>Pseudothioclava</taxon>
    </lineage>
</organism>
<evidence type="ECO:0000256" key="3">
    <source>
        <dbReference type="ARBA" id="ARBA00022475"/>
    </source>
</evidence>
<accession>A0A2A4CUH8</accession>
<evidence type="ECO:0000256" key="8">
    <source>
        <dbReference type="SAM" id="Phobius"/>
    </source>
</evidence>
<feature type="transmembrane region" description="Helical" evidence="8">
    <location>
        <begin position="85"/>
        <end position="106"/>
    </location>
</feature>
<dbReference type="InterPro" id="IPR021147">
    <property type="entry name" value="DUF697"/>
</dbReference>
<keyword evidence="7 8" id="KW-0472">Membrane</keyword>
<comment type="caution">
    <text evidence="9">The sequence shown here is derived from an EMBL/GenBank/DDBJ whole genome shotgun (WGS) entry which is preliminary data.</text>
</comment>
<feature type="transmembrane region" description="Helical" evidence="8">
    <location>
        <begin position="55"/>
        <end position="73"/>
    </location>
</feature>
<keyword evidence="10" id="KW-1185">Reference proteome</keyword>
<dbReference type="Pfam" id="PF05128">
    <property type="entry name" value="DUF697"/>
    <property type="match status" value="1"/>
</dbReference>
<dbReference type="GO" id="GO:0005886">
    <property type="term" value="C:plasma membrane"/>
    <property type="evidence" value="ECO:0007669"/>
    <property type="project" value="UniProtKB-SubCell"/>
</dbReference>
<sequence>MKEPLLIELEAEGASPAEVAPVEDPPEALADQPQGRAMAIATRLAARPSSRLARFFWQATAALLGFLASIAAWRFIENLFASSPLLGWLGAGLLGLFLLASLLVALREFSAFARLKRLDRVHREIVDIASTDDLGRARKAVAHLGTLYAARPEMDWPRRNLAEQGGELLDARTLLDLAEHELMTPLDQAARLEVEAAARTVATVTALVPLALADVATALMANLRMIRRIAEIYGGRAGSLGSLRLARSVMTHLVATGAVAAGDDLIETLTGGHLFSKISRRFGEGVVNGALTARVGVAAIELCRPMPFHVLEKPRVTNLTRRALTGLFSKAKDSTA</sequence>
<gene>
    <name evidence="9" type="ORF">CLN94_00280</name>
</gene>
<evidence type="ECO:0000256" key="6">
    <source>
        <dbReference type="ARBA" id="ARBA00022989"/>
    </source>
</evidence>
<reference evidence="9 10" key="1">
    <citation type="submission" date="2017-09" db="EMBL/GenBank/DDBJ databases">
        <title>A multilocus sequence analysis scheme for characterization of bacteria in the genus Thioclava.</title>
        <authorList>
            <person name="Liu Y."/>
            <person name="Shao Z."/>
        </authorList>
    </citation>
    <scope>NUCLEOTIDE SEQUENCE [LARGE SCALE GENOMIC DNA]</scope>
    <source>
        <strain evidence="9 10">CAU 1312</strain>
    </source>
</reference>
<proteinExistence type="inferred from homology"/>
<keyword evidence="6 8" id="KW-1133">Transmembrane helix</keyword>
<keyword evidence="4" id="KW-0997">Cell inner membrane</keyword>
<dbReference type="Proteomes" id="UP000243507">
    <property type="component" value="Unassembled WGS sequence"/>
</dbReference>
<dbReference type="AlphaFoldDB" id="A0A2A4CUH8"/>
<comment type="similarity">
    <text evidence="2">Belongs to the UPF0283 family.</text>
</comment>
<evidence type="ECO:0000256" key="2">
    <source>
        <dbReference type="ARBA" id="ARBA00008255"/>
    </source>
</evidence>
<dbReference type="PANTHER" id="PTHR39342">
    <property type="entry name" value="UPF0283 MEMBRANE PROTEIN YCJF"/>
    <property type="match status" value="1"/>
</dbReference>
<dbReference type="InterPro" id="IPR006507">
    <property type="entry name" value="UPF0283"/>
</dbReference>
<evidence type="ECO:0000256" key="5">
    <source>
        <dbReference type="ARBA" id="ARBA00022692"/>
    </source>
</evidence>
<dbReference type="RefSeq" id="WP_096429851.1">
    <property type="nucleotide sequence ID" value="NZ_NTJD01000001.1"/>
</dbReference>
<name>A0A2A4CUH8_9RHOB</name>
<keyword evidence="3" id="KW-1003">Cell membrane</keyword>
<evidence type="ECO:0000256" key="1">
    <source>
        <dbReference type="ARBA" id="ARBA00004429"/>
    </source>
</evidence>
<protein>
    <submittedName>
        <fullName evidence="9">TIGR01620 family protein</fullName>
    </submittedName>
</protein>
<evidence type="ECO:0000256" key="4">
    <source>
        <dbReference type="ARBA" id="ARBA00022519"/>
    </source>
</evidence>
<keyword evidence="5 8" id="KW-0812">Transmembrane</keyword>
<evidence type="ECO:0000313" key="9">
    <source>
        <dbReference type="EMBL" id="PCD77799.1"/>
    </source>
</evidence>
<dbReference type="NCBIfam" id="TIGR01620">
    <property type="entry name" value="hyp_HI0043"/>
    <property type="match status" value="1"/>
</dbReference>
<dbReference type="OrthoDB" id="9816060at2"/>
<evidence type="ECO:0000256" key="7">
    <source>
        <dbReference type="ARBA" id="ARBA00023136"/>
    </source>
</evidence>
<dbReference type="PANTHER" id="PTHR39342:SF1">
    <property type="entry name" value="UPF0283 MEMBRANE PROTEIN YCJF"/>
    <property type="match status" value="1"/>
</dbReference>
<evidence type="ECO:0000313" key="10">
    <source>
        <dbReference type="Proteomes" id="UP000243507"/>
    </source>
</evidence>
<comment type="subcellular location">
    <subcellularLocation>
        <location evidence="1">Cell inner membrane</location>
        <topology evidence="1">Multi-pass membrane protein</topology>
    </subcellularLocation>
</comment>